<dbReference type="EMBL" id="BGZK01000075">
    <property type="protein sequence ID" value="GBP15867.1"/>
    <property type="molecule type" value="Genomic_DNA"/>
</dbReference>
<organism evidence="1 2">
    <name type="scientific">Eumeta variegata</name>
    <name type="common">Bagworm moth</name>
    <name type="synonym">Eumeta japonica</name>
    <dbReference type="NCBI Taxonomy" id="151549"/>
    <lineage>
        <taxon>Eukaryota</taxon>
        <taxon>Metazoa</taxon>
        <taxon>Ecdysozoa</taxon>
        <taxon>Arthropoda</taxon>
        <taxon>Hexapoda</taxon>
        <taxon>Insecta</taxon>
        <taxon>Pterygota</taxon>
        <taxon>Neoptera</taxon>
        <taxon>Endopterygota</taxon>
        <taxon>Lepidoptera</taxon>
        <taxon>Glossata</taxon>
        <taxon>Ditrysia</taxon>
        <taxon>Tineoidea</taxon>
        <taxon>Psychidae</taxon>
        <taxon>Oiketicinae</taxon>
        <taxon>Eumeta</taxon>
    </lineage>
</organism>
<dbReference type="Proteomes" id="UP000299102">
    <property type="component" value="Unassembled WGS sequence"/>
</dbReference>
<accession>A0A4C1TPH1</accession>
<protein>
    <submittedName>
        <fullName evidence="1">Uncharacterized protein</fullName>
    </submittedName>
</protein>
<comment type="caution">
    <text evidence="1">The sequence shown here is derived from an EMBL/GenBank/DDBJ whole genome shotgun (WGS) entry which is preliminary data.</text>
</comment>
<name>A0A4C1TPH1_EUMVA</name>
<evidence type="ECO:0000313" key="1">
    <source>
        <dbReference type="EMBL" id="GBP15867.1"/>
    </source>
</evidence>
<dbReference type="AlphaFoldDB" id="A0A4C1TPH1"/>
<evidence type="ECO:0000313" key="2">
    <source>
        <dbReference type="Proteomes" id="UP000299102"/>
    </source>
</evidence>
<reference evidence="1 2" key="1">
    <citation type="journal article" date="2019" name="Commun. Biol.">
        <title>The bagworm genome reveals a unique fibroin gene that provides high tensile strength.</title>
        <authorList>
            <person name="Kono N."/>
            <person name="Nakamura H."/>
            <person name="Ohtoshi R."/>
            <person name="Tomita M."/>
            <person name="Numata K."/>
            <person name="Arakawa K."/>
        </authorList>
    </citation>
    <scope>NUCLEOTIDE SEQUENCE [LARGE SCALE GENOMIC DNA]</scope>
</reference>
<gene>
    <name evidence="1" type="ORF">EVAR_12466_1</name>
</gene>
<keyword evidence="2" id="KW-1185">Reference proteome</keyword>
<sequence length="145" mass="16337">MLESSALGYYAREVAISCDQLCERVEHVGPLGQAERNRADPTVSPDRITRAFHCHAIARNYSNVPTEILLQHEMSLGHPVGMKFLSLFAGKDSAAECTHSVSNCMGFPHFRQEAGFLYITADMFLSRFTLVSRSITRRRLNSLRF</sequence>
<proteinExistence type="predicted"/>